<name>A0A4E0QM75_9GAMM</name>
<protein>
    <recommendedName>
        <fullName evidence="3">CopG family transcriptional regulator</fullName>
    </recommendedName>
</protein>
<evidence type="ECO:0008006" key="3">
    <source>
        <dbReference type="Google" id="ProtNLM"/>
    </source>
</evidence>
<proteinExistence type="predicted"/>
<sequence>MKTTELNERLRKDRPLMAITVRMPEDVVQDLKRVAPAFGFSSDDALIRHYIGQGLRIDLERLNYLPTQTLIESLKRQGVPNLVIDKAIEETEQQAFSALS</sequence>
<dbReference type="Proteomes" id="UP000030428">
    <property type="component" value="Unassembled WGS sequence"/>
</dbReference>
<evidence type="ECO:0000313" key="2">
    <source>
        <dbReference type="Proteomes" id="UP000030428"/>
    </source>
</evidence>
<accession>A0A4E0QM75</accession>
<comment type="caution">
    <text evidence="1">The sequence shown here is derived from an EMBL/GenBank/DDBJ whole genome shotgun (WGS) entry which is preliminary data.</text>
</comment>
<dbReference type="AlphaFoldDB" id="A0A4E0QM75"/>
<gene>
    <name evidence="1" type="ORF">PN36_33465</name>
</gene>
<evidence type="ECO:0000313" key="1">
    <source>
        <dbReference type="EMBL" id="TGN99790.1"/>
    </source>
</evidence>
<keyword evidence="2" id="KW-1185">Reference proteome</keyword>
<dbReference type="EMBL" id="JSZA02000350">
    <property type="protein sequence ID" value="TGN99790.1"/>
    <property type="molecule type" value="Genomic_DNA"/>
</dbReference>
<organism evidence="1 2">
    <name type="scientific">Candidatus Thiomargarita nelsonii</name>
    <dbReference type="NCBI Taxonomy" id="1003181"/>
    <lineage>
        <taxon>Bacteria</taxon>
        <taxon>Pseudomonadati</taxon>
        <taxon>Pseudomonadota</taxon>
        <taxon>Gammaproteobacteria</taxon>
        <taxon>Thiotrichales</taxon>
        <taxon>Thiotrichaceae</taxon>
        <taxon>Thiomargarita</taxon>
    </lineage>
</organism>
<reference evidence="1 2" key="1">
    <citation type="journal article" date="2016" name="Front. Microbiol.">
        <title>Single-Cell (Meta-)Genomics of a Dimorphic Candidatus Thiomargarita nelsonii Reveals Genomic Plasticity.</title>
        <authorList>
            <person name="Flood B.E."/>
            <person name="Fliss P."/>
            <person name="Jones D.S."/>
            <person name="Dick G.J."/>
            <person name="Jain S."/>
            <person name="Kaster A.K."/>
            <person name="Winkel M."/>
            <person name="Mussmann M."/>
            <person name="Bailey J."/>
        </authorList>
    </citation>
    <scope>NUCLEOTIDE SEQUENCE [LARGE SCALE GENOMIC DNA]</scope>
    <source>
        <strain evidence="1">Hydrate Ridge</strain>
    </source>
</reference>